<protein>
    <submittedName>
        <fullName evidence="1">Uncharacterized protein</fullName>
    </submittedName>
</protein>
<proteinExistence type="predicted"/>
<reference evidence="1" key="1">
    <citation type="journal article" date="2019" name="bioRxiv">
        <title>The Genome of the Zebra Mussel, Dreissena polymorpha: A Resource for Invasive Species Research.</title>
        <authorList>
            <person name="McCartney M.A."/>
            <person name="Auch B."/>
            <person name="Kono T."/>
            <person name="Mallez S."/>
            <person name="Zhang Y."/>
            <person name="Obille A."/>
            <person name="Becker A."/>
            <person name="Abrahante J.E."/>
            <person name="Garbe J."/>
            <person name="Badalamenti J.P."/>
            <person name="Herman A."/>
            <person name="Mangelson H."/>
            <person name="Liachko I."/>
            <person name="Sullivan S."/>
            <person name="Sone E.D."/>
            <person name="Koren S."/>
            <person name="Silverstein K.A.T."/>
            <person name="Beckman K.B."/>
            <person name="Gohl D.M."/>
        </authorList>
    </citation>
    <scope>NUCLEOTIDE SEQUENCE</scope>
    <source>
        <strain evidence="1">Duluth1</strain>
        <tissue evidence="1">Whole animal</tissue>
    </source>
</reference>
<name>A0A9D4K2N0_DREPO</name>
<sequence length="84" mass="9166">MFKYDYRPGVVAYSCNPATLRPGSGDCLRPGALLSGPSASALSSASIWAPRLWDSRLIKEERTGSGWKHSRQKFPCRAVVGSRP</sequence>
<gene>
    <name evidence="1" type="ORF">DPMN_103449</name>
</gene>
<dbReference type="Proteomes" id="UP000828390">
    <property type="component" value="Unassembled WGS sequence"/>
</dbReference>
<organism evidence="1 2">
    <name type="scientific">Dreissena polymorpha</name>
    <name type="common">Zebra mussel</name>
    <name type="synonym">Mytilus polymorpha</name>
    <dbReference type="NCBI Taxonomy" id="45954"/>
    <lineage>
        <taxon>Eukaryota</taxon>
        <taxon>Metazoa</taxon>
        <taxon>Spiralia</taxon>
        <taxon>Lophotrochozoa</taxon>
        <taxon>Mollusca</taxon>
        <taxon>Bivalvia</taxon>
        <taxon>Autobranchia</taxon>
        <taxon>Heteroconchia</taxon>
        <taxon>Euheterodonta</taxon>
        <taxon>Imparidentia</taxon>
        <taxon>Neoheterodontei</taxon>
        <taxon>Myida</taxon>
        <taxon>Dreissenoidea</taxon>
        <taxon>Dreissenidae</taxon>
        <taxon>Dreissena</taxon>
    </lineage>
</organism>
<evidence type="ECO:0000313" key="2">
    <source>
        <dbReference type="Proteomes" id="UP000828390"/>
    </source>
</evidence>
<reference evidence="1" key="2">
    <citation type="submission" date="2020-11" db="EMBL/GenBank/DDBJ databases">
        <authorList>
            <person name="McCartney M.A."/>
            <person name="Auch B."/>
            <person name="Kono T."/>
            <person name="Mallez S."/>
            <person name="Becker A."/>
            <person name="Gohl D.M."/>
            <person name="Silverstein K.A.T."/>
            <person name="Koren S."/>
            <person name="Bechman K.B."/>
            <person name="Herman A."/>
            <person name="Abrahante J.E."/>
            <person name="Garbe J."/>
        </authorList>
    </citation>
    <scope>NUCLEOTIDE SEQUENCE</scope>
    <source>
        <strain evidence="1">Duluth1</strain>
        <tissue evidence="1">Whole animal</tissue>
    </source>
</reference>
<evidence type="ECO:0000313" key="1">
    <source>
        <dbReference type="EMBL" id="KAH3830208.1"/>
    </source>
</evidence>
<dbReference type="AlphaFoldDB" id="A0A9D4K2N0"/>
<accession>A0A9D4K2N0</accession>
<keyword evidence="2" id="KW-1185">Reference proteome</keyword>
<comment type="caution">
    <text evidence="1">The sequence shown here is derived from an EMBL/GenBank/DDBJ whole genome shotgun (WGS) entry which is preliminary data.</text>
</comment>
<dbReference type="EMBL" id="JAIWYP010000004">
    <property type="protein sequence ID" value="KAH3830208.1"/>
    <property type="molecule type" value="Genomic_DNA"/>
</dbReference>